<keyword evidence="1" id="KW-0812">Transmembrane</keyword>
<name>A0A6G9HE41_9VIRU</name>
<reference evidence="2" key="1">
    <citation type="journal article" date="2020" name="MBio">
        <title>A New Family of DNA Viruses Causing Disease in Crustaceans from Diverse Aquatic Biomes.</title>
        <authorList>
            <person name="Subramaniam K."/>
            <person name="Behringer D.C."/>
            <person name="Bojko J."/>
            <person name="Yutin N."/>
            <person name="Clark A.S."/>
            <person name="Bateman K.S."/>
            <person name="van Aerle R."/>
            <person name="Bass D."/>
            <person name="Kerr R.C."/>
            <person name="Koonin E.V."/>
            <person name="Stentiford G.D."/>
            <person name="Waltzek T.B."/>
        </authorList>
    </citation>
    <scope>NUCLEOTIDE SEQUENCE</scope>
</reference>
<dbReference type="EMBL" id="MN604016">
    <property type="protein sequence ID" value="QIQ08606.1"/>
    <property type="molecule type" value="Genomic_DNA"/>
</dbReference>
<keyword evidence="1" id="KW-0472">Membrane</keyword>
<evidence type="ECO:0000256" key="1">
    <source>
        <dbReference type="SAM" id="Phobius"/>
    </source>
</evidence>
<sequence length="45" mass="4942">MIWVEVVVLSITLFNIIPVVGQMVVVVVVVTTLSSLFPDKDVDNL</sequence>
<keyword evidence="1" id="KW-1133">Transmembrane helix</keyword>
<proteinExistence type="predicted"/>
<evidence type="ECO:0000313" key="2">
    <source>
        <dbReference type="EMBL" id="QIQ08606.1"/>
    </source>
</evidence>
<gene>
    <name evidence="2" type="primary">ORF41</name>
</gene>
<feature type="transmembrane region" description="Helical" evidence="1">
    <location>
        <begin position="6"/>
        <end position="30"/>
    </location>
</feature>
<protein>
    <submittedName>
        <fullName evidence="2">Uncharacterized protein</fullName>
    </submittedName>
</protein>
<accession>A0A6G9HE41</accession>
<organism evidence="2">
    <name type="scientific">Dikerogammarus haemobaphes virus 1</name>
    <dbReference type="NCBI Taxonomy" id="2704946"/>
    <lineage>
        <taxon>Viruses</taxon>
    </lineage>
</organism>